<keyword evidence="2" id="KW-0812">Transmembrane</keyword>
<feature type="compositionally biased region" description="Polar residues" evidence="1">
    <location>
        <begin position="126"/>
        <end position="144"/>
    </location>
</feature>
<dbReference type="EMBL" id="DS995701">
    <property type="protein sequence ID" value="EEQ27783.1"/>
    <property type="molecule type" value="Genomic_DNA"/>
</dbReference>
<dbReference type="RefSeq" id="XP_002850567.1">
    <property type="nucleotide sequence ID" value="XM_002850521.1"/>
</dbReference>
<reference evidence="4" key="1">
    <citation type="journal article" date="2012" name="MBio">
        <title>Comparative genome analysis of Trichophyton rubrum and related dermatophytes reveals candidate genes involved in infection.</title>
        <authorList>
            <person name="Martinez D.A."/>
            <person name="Oliver B.G."/>
            <person name="Graeser Y."/>
            <person name="Goldberg J.M."/>
            <person name="Li W."/>
            <person name="Martinez-Rossi N.M."/>
            <person name="Monod M."/>
            <person name="Shelest E."/>
            <person name="Barton R.C."/>
            <person name="Birch E."/>
            <person name="Brakhage A.A."/>
            <person name="Chen Z."/>
            <person name="Gurr S.J."/>
            <person name="Heiman D."/>
            <person name="Heitman J."/>
            <person name="Kosti I."/>
            <person name="Rossi A."/>
            <person name="Saif S."/>
            <person name="Samalova M."/>
            <person name="Saunders C.W."/>
            <person name="Shea T."/>
            <person name="Summerbell R.C."/>
            <person name="Xu J."/>
            <person name="Young S."/>
            <person name="Zeng Q."/>
            <person name="Birren B.W."/>
            <person name="Cuomo C.A."/>
            <person name="White T.C."/>
        </authorList>
    </citation>
    <scope>NUCLEOTIDE SEQUENCE [LARGE SCALE GENOMIC DNA]</scope>
    <source>
        <strain evidence="4">ATCC MYA-4605 / CBS 113480</strain>
    </source>
</reference>
<evidence type="ECO:0000256" key="2">
    <source>
        <dbReference type="SAM" id="Phobius"/>
    </source>
</evidence>
<evidence type="ECO:0000313" key="3">
    <source>
        <dbReference type="EMBL" id="EEQ27783.1"/>
    </source>
</evidence>
<feature type="region of interest" description="Disordered" evidence="1">
    <location>
        <begin position="1"/>
        <end position="20"/>
    </location>
</feature>
<keyword evidence="2" id="KW-0472">Membrane</keyword>
<organism evidence="3 4">
    <name type="scientific">Arthroderma otae (strain ATCC MYA-4605 / CBS 113480)</name>
    <name type="common">Microsporum canis</name>
    <dbReference type="NCBI Taxonomy" id="554155"/>
    <lineage>
        <taxon>Eukaryota</taxon>
        <taxon>Fungi</taxon>
        <taxon>Dikarya</taxon>
        <taxon>Ascomycota</taxon>
        <taxon>Pezizomycotina</taxon>
        <taxon>Eurotiomycetes</taxon>
        <taxon>Eurotiomycetidae</taxon>
        <taxon>Onygenales</taxon>
        <taxon>Arthrodermataceae</taxon>
        <taxon>Microsporum</taxon>
    </lineage>
</organism>
<dbReference type="AlphaFoldDB" id="C5FD99"/>
<dbReference type="HOGENOM" id="CLU_1695057_0_0_1"/>
<feature type="transmembrane region" description="Helical" evidence="2">
    <location>
        <begin position="82"/>
        <end position="103"/>
    </location>
</feature>
<dbReference type="Proteomes" id="UP000002035">
    <property type="component" value="Unassembled WGS sequence"/>
</dbReference>
<evidence type="ECO:0000256" key="1">
    <source>
        <dbReference type="SAM" id="MobiDB-lite"/>
    </source>
</evidence>
<feature type="compositionally biased region" description="Low complexity" evidence="1">
    <location>
        <begin position="1"/>
        <end position="16"/>
    </location>
</feature>
<feature type="region of interest" description="Disordered" evidence="1">
    <location>
        <begin position="123"/>
        <end position="147"/>
    </location>
</feature>
<gene>
    <name evidence="3" type="ORF">MCYG_00671</name>
</gene>
<name>C5FD99_ARTOC</name>
<evidence type="ECO:0000313" key="4">
    <source>
        <dbReference type="Proteomes" id="UP000002035"/>
    </source>
</evidence>
<proteinExistence type="predicted"/>
<accession>C5FD99</accession>
<keyword evidence="2" id="KW-1133">Transmembrane helix</keyword>
<dbReference type="VEuPathDB" id="FungiDB:MCYG_00671"/>
<dbReference type="GeneID" id="9225873"/>
<protein>
    <submittedName>
        <fullName evidence="3">Uncharacterized protein</fullName>
    </submittedName>
</protein>
<sequence>MGTRSPSTLRTTRSSRYTAGERIDRSPEMGLLSKLAGIVVPFVGWDQEKPCRGQLAPASATVRHTPHKRLKEASAASRRRQLTFYVVATLTKRLFLCFFFFFLGEEHESKPLVVAQTRRYPCANGDKQQPPTSISQQGMNNEPNSEWGRLSIVCC</sequence>
<keyword evidence="4" id="KW-1185">Reference proteome</keyword>